<evidence type="ECO:0000259" key="3">
    <source>
        <dbReference type="SMART" id="SM01000"/>
    </source>
</evidence>
<sequence length="346" mass="38510">MAKWGEGDPRWIVEERADATNVNNWHWTERDVSSWSSECLHQLLLGVQVEGPEGVCHLTEVTKLEGEASINNRKGKLFYFYEWQLRLSWLGMSCRGVKFRGTIDVSNLSDENDEDDLDVNHQPNTPLLDLMKTSGIQEVRRVLGEYVQRLKSEFGQGMILPTTNALKQHSSVSTKKNEVKTNKTQISPAPKCSSSTAPCPTGDRNQTCSFDLKETFQTNAHELYRTFISQEVLEQTRKDQTKSEQTKKDKNTQMSAGEQPFTWARQLEDTAASWLRPGPTLAEDQPAGRTAAGTAGRGGGPSERQLLLSAAQGRGGEISRTERGMSHPILGTVPQLTGEIATSKFV</sequence>
<dbReference type="SUPFAM" id="SSF103111">
    <property type="entry name" value="Activator of Hsp90 ATPase, Aha1"/>
    <property type="match status" value="1"/>
</dbReference>
<dbReference type="SMART" id="SM01000">
    <property type="entry name" value="Aha1_N"/>
    <property type="match status" value="1"/>
</dbReference>
<feature type="region of interest" description="Disordered" evidence="2">
    <location>
        <begin position="276"/>
        <end position="303"/>
    </location>
</feature>
<reference evidence="4 5" key="1">
    <citation type="submission" date="2018-05" db="EMBL/GenBank/DDBJ databases">
        <authorList>
            <person name="Datahose"/>
        </authorList>
    </citation>
    <scope>NUCLEOTIDE SEQUENCE</scope>
</reference>
<dbReference type="PANTHER" id="PTHR13009">
    <property type="entry name" value="HEAT SHOCK PROTEIN 90 HSP90 CO-CHAPERONE AHA-1"/>
    <property type="match status" value="1"/>
</dbReference>
<reference evidence="4" key="3">
    <citation type="submission" date="2025-08" db="UniProtKB">
        <authorList>
            <consortium name="Ensembl"/>
        </authorList>
    </citation>
    <scope>IDENTIFICATION</scope>
</reference>
<dbReference type="InterPro" id="IPR036338">
    <property type="entry name" value="Aha1"/>
</dbReference>
<dbReference type="AlphaFoldDB" id="A0A3P8Q6W5"/>
<evidence type="ECO:0000256" key="1">
    <source>
        <dbReference type="ARBA" id="ARBA00006817"/>
    </source>
</evidence>
<keyword evidence="5" id="KW-1185">Reference proteome</keyword>
<dbReference type="Gene3D" id="3.15.10.20">
    <property type="entry name" value="Activator of Hsp90 ATPase Aha1, N-terminal domain"/>
    <property type="match status" value="1"/>
</dbReference>
<dbReference type="GO" id="GO:0001671">
    <property type="term" value="F:ATPase activator activity"/>
    <property type="evidence" value="ECO:0007669"/>
    <property type="project" value="InterPro"/>
</dbReference>
<dbReference type="GO" id="GO:0051087">
    <property type="term" value="F:protein-folding chaperone binding"/>
    <property type="evidence" value="ECO:0007669"/>
    <property type="project" value="InterPro"/>
</dbReference>
<dbReference type="Pfam" id="PF09229">
    <property type="entry name" value="Aha1_N"/>
    <property type="match status" value="1"/>
</dbReference>
<protein>
    <recommendedName>
        <fullName evidence="3">Activator of Hsp90 ATPase AHSA1-like N-terminal domain-containing protein</fullName>
    </recommendedName>
</protein>
<dbReference type="PANTHER" id="PTHR13009:SF33">
    <property type="entry name" value="AHA1, ACTIVATOR OF HEAT SHOCK PROTEIN ATPASE HOMOLOG 1A"/>
    <property type="match status" value="1"/>
</dbReference>
<comment type="similarity">
    <text evidence="1">Belongs to the AHA1 family.</text>
</comment>
<feature type="compositionally biased region" description="Polar residues" evidence="2">
    <location>
        <begin position="182"/>
        <end position="201"/>
    </location>
</feature>
<dbReference type="OMA" id="WRWTERD"/>
<proteinExistence type="inferred from homology"/>
<dbReference type="GO" id="GO:0005829">
    <property type="term" value="C:cytosol"/>
    <property type="evidence" value="ECO:0007669"/>
    <property type="project" value="TreeGrafter"/>
</dbReference>
<accession>A0A3P8Q6W5</accession>
<dbReference type="Bgee" id="ENSACLG00000017119">
    <property type="expression patterns" value="Expressed in muscle tissue and 8 other cell types or tissues"/>
</dbReference>
<dbReference type="GO" id="GO:0006457">
    <property type="term" value="P:protein folding"/>
    <property type="evidence" value="ECO:0007669"/>
    <property type="project" value="TreeGrafter"/>
</dbReference>
<feature type="domain" description="Activator of Hsp90 ATPase AHSA1-like N-terminal" evidence="3">
    <location>
        <begin position="29"/>
        <end position="156"/>
    </location>
</feature>
<name>A0A3P8Q6W5_ASTCA</name>
<feature type="region of interest" description="Disordered" evidence="2">
    <location>
        <begin position="169"/>
        <end position="201"/>
    </location>
</feature>
<dbReference type="InterPro" id="IPR015310">
    <property type="entry name" value="AHSA1-like_N"/>
</dbReference>
<dbReference type="STRING" id="8154.ENSACLP00000025156"/>
<reference evidence="5" key="2">
    <citation type="submission" date="2023-03" db="EMBL/GenBank/DDBJ databases">
        <authorList>
            <consortium name="Wellcome Sanger Institute Data Sharing"/>
        </authorList>
    </citation>
    <scope>NUCLEOTIDE SEQUENCE [LARGE SCALE GENOMIC DNA]</scope>
</reference>
<feature type="compositionally biased region" description="Basic and acidic residues" evidence="2">
    <location>
        <begin position="235"/>
        <end position="251"/>
    </location>
</feature>
<evidence type="ECO:0000313" key="4">
    <source>
        <dbReference type="Ensembl" id="ENSACLP00000025156.2"/>
    </source>
</evidence>
<reference evidence="4" key="4">
    <citation type="submission" date="2025-09" db="UniProtKB">
        <authorList>
            <consortium name="Ensembl"/>
        </authorList>
    </citation>
    <scope>IDENTIFICATION</scope>
</reference>
<feature type="region of interest" description="Disordered" evidence="2">
    <location>
        <begin position="235"/>
        <end position="260"/>
    </location>
</feature>
<dbReference type="Ensembl" id="ENSACLT00000025762.2">
    <property type="protein sequence ID" value="ENSACLP00000025156.2"/>
    <property type="gene ID" value="ENSACLG00000017119.2"/>
</dbReference>
<dbReference type="GeneTree" id="ENSGT00940000155144"/>
<evidence type="ECO:0000313" key="5">
    <source>
        <dbReference type="Proteomes" id="UP000265100"/>
    </source>
</evidence>
<dbReference type="Proteomes" id="UP000265100">
    <property type="component" value="Chromosome 15"/>
</dbReference>
<evidence type="ECO:0000256" key="2">
    <source>
        <dbReference type="SAM" id="MobiDB-lite"/>
    </source>
</evidence>
<organism evidence="4 5">
    <name type="scientific">Astatotilapia calliptera</name>
    <name type="common">Eastern happy</name>
    <name type="synonym">Chromis callipterus</name>
    <dbReference type="NCBI Taxonomy" id="8154"/>
    <lineage>
        <taxon>Eukaryota</taxon>
        <taxon>Metazoa</taxon>
        <taxon>Chordata</taxon>
        <taxon>Craniata</taxon>
        <taxon>Vertebrata</taxon>
        <taxon>Euteleostomi</taxon>
        <taxon>Actinopterygii</taxon>
        <taxon>Neopterygii</taxon>
        <taxon>Teleostei</taxon>
        <taxon>Neoteleostei</taxon>
        <taxon>Acanthomorphata</taxon>
        <taxon>Ovalentaria</taxon>
        <taxon>Cichlomorphae</taxon>
        <taxon>Cichliformes</taxon>
        <taxon>Cichlidae</taxon>
        <taxon>African cichlids</taxon>
        <taxon>Pseudocrenilabrinae</taxon>
        <taxon>Haplochromini</taxon>
        <taxon>Astatotilapia</taxon>
    </lineage>
</organism>